<name>A0A8X6MT21_NEPPI</name>
<dbReference type="AlphaFoldDB" id="A0A8X6MT21"/>
<accession>A0A8X6MT21</accession>
<gene>
    <name evidence="1" type="ORF">NPIL_230751</name>
</gene>
<evidence type="ECO:0000313" key="1">
    <source>
        <dbReference type="EMBL" id="GFS76322.1"/>
    </source>
</evidence>
<keyword evidence="2" id="KW-1185">Reference proteome</keyword>
<organism evidence="1 2">
    <name type="scientific">Nephila pilipes</name>
    <name type="common">Giant wood spider</name>
    <name type="synonym">Nephila maculata</name>
    <dbReference type="NCBI Taxonomy" id="299642"/>
    <lineage>
        <taxon>Eukaryota</taxon>
        <taxon>Metazoa</taxon>
        <taxon>Ecdysozoa</taxon>
        <taxon>Arthropoda</taxon>
        <taxon>Chelicerata</taxon>
        <taxon>Arachnida</taxon>
        <taxon>Araneae</taxon>
        <taxon>Araneomorphae</taxon>
        <taxon>Entelegynae</taxon>
        <taxon>Araneoidea</taxon>
        <taxon>Nephilidae</taxon>
        <taxon>Nephila</taxon>
    </lineage>
</organism>
<protein>
    <submittedName>
        <fullName evidence="1">Uncharacterized protein</fullName>
    </submittedName>
</protein>
<evidence type="ECO:0000313" key="2">
    <source>
        <dbReference type="Proteomes" id="UP000887013"/>
    </source>
</evidence>
<dbReference type="Proteomes" id="UP000887013">
    <property type="component" value="Unassembled WGS sequence"/>
</dbReference>
<comment type="caution">
    <text evidence="1">The sequence shown here is derived from an EMBL/GenBank/DDBJ whole genome shotgun (WGS) entry which is preliminary data.</text>
</comment>
<reference evidence="1" key="1">
    <citation type="submission" date="2020-08" db="EMBL/GenBank/DDBJ databases">
        <title>Multicomponent nature underlies the extraordinary mechanical properties of spider dragline silk.</title>
        <authorList>
            <person name="Kono N."/>
            <person name="Nakamura H."/>
            <person name="Mori M."/>
            <person name="Yoshida Y."/>
            <person name="Ohtoshi R."/>
            <person name="Malay A.D."/>
            <person name="Moran D.A.P."/>
            <person name="Tomita M."/>
            <person name="Numata K."/>
            <person name="Arakawa K."/>
        </authorList>
    </citation>
    <scope>NUCLEOTIDE SEQUENCE</scope>
</reference>
<dbReference type="EMBL" id="BMAW01050630">
    <property type="protein sequence ID" value="GFS76322.1"/>
    <property type="molecule type" value="Genomic_DNA"/>
</dbReference>
<proteinExistence type="predicted"/>
<sequence length="78" mass="9573">MKVYNRDLVDTERAKWYCSPLGILRRINNLKESNGERKLRDKYRALSTRSRPYIQYFENRKLFFCPFRNGSQRCDLNY</sequence>